<dbReference type="Gene3D" id="3.60.21.10">
    <property type="match status" value="1"/>
</dbReference>
<gene>
    <name evidence="1" type="ORF">CA2015_4933</name>
</gene>
<dbReference type="EMBL" id="CP012040">
    <property type="protein sequence ID" value="AKP54252.1"/>
    <property type="molecule type" value="Genomic_DNA"/>
</dbReference>
<dbReference type="AlphaFoldDB" id="A0A0H4Q0S0"/>
<evidence type="ECO:0000313" key="2">
    <source>
        <dbReference type="Proteomes" id="UP000036520"/>
    </source>
</evidence>
<sequence length="315" mass="35921">MKTSVFFLFVVVASTILSSCTSEENASFNFMAIGDVPYHLPEDFERFDRMIAQINKDKPAFTLHVGDIKSGHIPCSDEYYEKIKGYFDSFDEALIYTPGDNEWTDCDRESCGSYVPEERLDKLRQLFFSNDFSQGGRPIELLRQNKTEGFEKFAENSTWQKSDVTFGTLHVIGSNNNFDSGKGALNDEFYERELANNFWLISLFEAAKKNNSNGLVLVLHAGLNYNNKDENNGHASFVTLLRQQVQDYDKPVLLLYGDHHRFMVNQPMRDNNGKTLTNFTAVQVFGDNDIHAVKINVSPDNTNLFSIDPFYIKGN</sequence>
<dbReference type="PROSITE" id="PS51257">
    <property type="entry name" value="PROKAR_LIPOPROTEIN"/>
    <property type="match status" value="1"/>
</dbReference>
<dbReference type="SUPFAM" id="SSF56300">
    <property type="entry name" value="Metallo-dependent phosphatases"/>
    <property type="match status" value="1"/>
</dbReference>
<dbReference type="Proteomes" id="UP000036520">
    <property type="component" value="Chromosome"/>
</dbReference>
<name>A0A0H4Q0S0_9BACT</name>
<keyword evidence="2" id="KW-1185">Reference proteome</keyword>
<reference evidence="1 2" key="1">
    <citation type="submission" date="2015-07" db="EMBL/GenBank/DDBJ databases">
        <authorList>
            <person name="Kim K.M."/>
        </authorList>
    </citation>
    <scope>NUCLEOTIDE SEQUENCE [LARGE SCALE GENOMIC DNA]</scope>
    <source>
        <strain evidence="1 2">KCTC 12363</strain>
    </source>
</reference>
<organism evidence="1 2">
    <name type="scientific">Cyclobacterium amurskyense</name>
    <dbReference type="NCBI Taxonomy" id="320787"/>
    <lineage>
        <taxon>Bacteria</taxon>
        <taxon>Pseudomonadati</taxon>
        <taxon>Bacteroidota</taxon>
        <taxon>Cytophagia</taxon>
        <taxon>Cytophagales</taxon>
        <taxon>Cyclobacteriaceae</taxon>
        <taxon>Cyclobacterium</taxon>
    </lineage>
</organism>
<dbReference type="RefSeq" id="WP_048644255.1">
    <property type="nucleotide sequence ID" value="NZ_CP012040.1"/>
</dbReference>
<accession>A0A0H4Q0S0</accession>
<dbReference type="KEGG" id="camu:CA2015_4933"/>
<proteinExistence type="predicted"/>
<dbReference type="OrthoDB" id="58809at2"/>
<evidence type="ECO:0000313" key="1">
    <source>
        <dbReference type="EMBL" id="AKP54252.1"/>
    </source>
</evidence>
<dbReference type="InterPro" id="IPR029052">
    <property type="entry name" value="Metallo-depent_PP-like"/>
</dbReference>
<protein>
    <submittedName>
        <fullName evidence="1">Metallophosphoesterase</fullName>
    </submittedName>
</protein>
<dbReference type="STRING" id="320787.CA2015_4933"/>